<dbReference type="Proteomes" id="UP000051789">
    <property type="component" value="Unassembled WGS sequence"/>
</dbReference>
<sequence>MARKKTITRDHILNAAYNLVIAEDFKKFTARNIAASMGCSTQPIYLEFANMADLRQAVVDRIKSELTERFQRTYTDDPLIDMALTYIDFAIENNSLYQSVFVEDHLGVDDMRQFAMSAALKRLNKYDSVKQLTESQKNNVITGAWIVATGIADLMSAGFIHISHAQMIEILQSVLKDFIENKRFDGADSDNIISMARAN</sequence>
<feature type="DNA-binding region" description="H-T-H motif" evidence="2">
    <location>
        <begin position="29"/>
        <end position="48"/>
    </location>
</feature>
<protein>
    <submittedName>
        <fullName evidence="4">Transcriptional regulator</fullName>
    </submittedName>
</protein>
<dbReference type="InterPro" id="IPR001647">
    <property type="entry name" value="HTH_TetR"/>
</dbReference>
<evidence type="ECO:0000256" key="1">
    <source>
        <dbReference type="ARBA" id="ARBA00023125"/>
    </source>
</evidence>
<dbReference type="PROSITE" id="PS50977">
    <property type="entry name" value="HTH_TETR_2"/>
    <property type="match status" value="1"/>
</dbReference>
<dbReference type="PATRIC" id="fig|1423810.4.peg.917"/>
<dbReference type="STRING" id="1423810.FD19_GL000890"/>
<dbReference type="RefSeq" id="WP_056969177.1">
    <property type="nucleotide sequence ID" value="NZ_AYZK01000002.1"/>
</dbReference>
<dbReference type="Pfam" id="PF00440">
    <property type="entry name" value="TetR_N"/>
    <property type="match status" value="1"/>
</dbReference>
<evidence type="ECO:0000313" key="4">
    <source>
        <dbReference type="EMBL" id="KRM87388.1"/>
    </source>
</evidence>
<dbReference type="GO" id="GO:0003677">
    <property type="term" value="F:DNA binding"/>
    <property type="evidence" value="ECO:0007669"/>
    <property type="project" value="UniProtKB-UniRule"/>
</dbReference>
<dbReference type="InterPro" id="IPR036271">
    <property type="entry name" value="Tet_transcr_reg_TetR-rel_C_sf"/>
</dbReference>
<dbReference type="SUPFAM" id="SSF46689">
    <property type="entry name" value="Homeodomain-like"/>
    <property type="match status" value="1"/>
</dbReference>
<keyword evidence="1 2" id="KW-0238">DNA-binding</keyword>
<accession>A0A0R2CGP7</accession>
<dbReference type="AlphaFoldDB" id="A0A0R2CGP7"/>
<evidence type="ECO:0000313" key="5">
    <source>
        <dbReference type="Proteomes" id="UP000051789"/>
    </source>
</evidence>
<dbReference type="InterPro" id="IPR009057">
    <property type="entry name" value="Homeodomain-like_sf"/>
</dbReference>
<evidence type="ECO:0000259" key="3">
    <source>
        <dbReference type="PROSITE" id="PS50977"/>
    </source>
</evidence>
<gene>
    <name evidence="4" type="ORF">FD19_GL000890</name>
</gene>
<keyword evidence="5" id="KW-1185">Reference proteome</keyword>
<comment type="caution">
    <text evidence="4">The sequence shown here is derived from an EMBL/GenBank/DDBJ whole genome shotgun (WGS) entry which is preliminary data.</text>
</comment>
<dbReference type="EMBL" id="AYZK01000002">
    <property type="protein sequence ID" value="KRM87388.1"/>
    <property type="molecule type" value="Genomic_DNA"/>
</dbReference>
<reference evidence="4 5" key="1">
    <citation type="journal article" date="2015" name="Genome Announc.">
        <title>Expanding the biotechnology potential of lactobacilli through comparative genomics of 213 strains and associated genera.</title>
        <authorList>
            <person name="Sun Z."/>
            <person name="Harris H.M."/>
            <person name="McCann A."/>
            <person name="Guo C."/>
            <person name="Argimon S."/>
            <person name="Zhang W."/>
            <person name="Yang X."/>
            <person name="Jeffery I.B."/>
            <person name="Cooney J.C."/>
            <person name="Kagawa T.F."/>
            <person name="Liu W."/>
            <person name="Song Y."/>
            <person name="Salvetti E."/>
            <person name="Wrobel A."/>
            <person name="Rasinkangas P."/>
            <person name="Parkhill J."/>
            <person name="Rea M.C."/>
            <person name="O'Sullivan O."/>
            <person name="Ritari J."/>
            <person name="Douillard F.P."/>
            <person name="Paul Ross R."/>
            <person name="Yang R."/>
            <person name="Briner A.E."/>
            <person name="Felis G.E."/>
            <person name="de Vos W.M."/>
            <person name="Barrangou R."/>
            <person name="Klaenhammer T.R."/>
            <person name="Caufield P.W."/>
            <person name="Cui Y."/>
            <person name="Zhang H."/>
            <person name="O'Toole P.W."/>
        </authorList>
    </citation>
    <scope>NUCLEOTIDE SEQUENCE [LARGE SCALE GENOMIC DNA]</scope>
    <source>
        <strain evidence="4 5">DSM 22698</strain>
    </source>
</reference>
<dbReference type="Gene3D" id="1.10.357.10">
    <property type="entry name" value="Tetracycline Repressor, domain 2"/>
    <property type="match status" value="1"/>
</dbReference>
<proteinExistence type="predicted"/>
<feature type="domain" description="HTH tetR-type" evidence="3">
    <location>
        <begin position="6"/>
        <end position="66"/>
    </location>
</feature>
<organism evidence="4 5">
    <name type="scientific">Lacticaseibacillus thailandensis DSM 22698 = JCM 13996</name>
    <dbReference type="NCBI Taxonomy" id="1423810"/>
    <lineage>
        <taxon>Bacteria</taxon>
        <taxon>Bacillati</taxon>
        <taxon>Bacillota</taxon>
        <taxon>Bacilli</taxon>
        <taxon>Lactobacillales</taxon>
        <taxon>Lactobacillaceae</taxon>
        <taxon>Lacticaseibacillus</taxon>
    </lineage>
</organism>
<evidence type="ECO:0000256" key="2">
    <source>
        <dbReference type="PROSITE-ProRule" id="PRU00335"/>
    </source>
</evidence>
<name>A0A0R2CGP7_9LACO</name>
<dbReference type="SUPFAM" id="SSF48498">
    <property type="entry name" value="Tetracyclin repressor-like, C-terminal domain"/>
    <property type="match status" value="1"/>
</dbReference>